<feature type="transmembrane region" description="Helical" evidence="1">
    <location>
        <begin position="185"/>
        <end position="202"/>
    </location>
</feature>
<dbReference type="GO" id="GO:0080120">
    <property type="term" value="P:CAAX-box protein maturation"/>
    <property type="evidence" value="ECO:0007669"/>
    <property type="project" value="UniProtKB-ARBA"/>
</dbReference>
<gene>
    <name evidence="3" type="ORF">FNW11_13390</name>
</gene>
<protein>
    <submittedName>
        <fullName evidence="3">CPBP family intramembrane metalloprotease</fullName>
    </submittedName>
</protein>
<sequence>MNLKKIPMQTTTIMVYLFCYVTFFLFSWISKINNSQRLINDEEIFTSNPRNLIGFHIMGIIWIGIIPIVLLKHSIWKVLIGNEILDRSFVFLYILIFILILTIVFKQSKYASQKTQEPFKSTVHLSSPFFISYFIVRVLFLFVYELWFRGFLLFDSIGWVGINAAVTGNVFLYVLLHIFNSKKEMLACIPFGILVCFLSILFNAAWPAIILHIGVSLVYELTIYRSYLYPSKIARL</sequence>
<proteinExistence type="predicted"/>
<dbReference type="GO" id="GO:0008237">
    <property type="term" value="F:metallopeptidase activity"/>
    <property type="evidence" value="ECO:0007669"/>
    <property type="project" value="UniProtKB-KW"/>
</dbReference>
<dbReference type="GO" id="GO:0004175">
    <property type="term" value="F:endopeptidase activity"/>
    <property type="evidence" value="ECO:0007669"/>
    <property type="project" value="UniProtKB-ARBA"/>
</dbReference>
<keyword evidence="1" id="KW-0812">Transmembrane</keyword>
<keyword evidence="3" id="KW-0482">Metalloprotease</keyword>
<dbReference type="Proteomes" id="UP000318669">
    <property type="component" value="Unassembled WGS sequence"/>
</dbReference>
<dbReference type="GO" id="GO:0006508">
    <property type="term" value="P:proteolysis"/>
    <property type="evidence" value="ECO:0007669"/>
    <property type="project" value="UniProtKB-KW"/>
</dbReference>
<keyword evidence="3" id="KW-0378">Hydrolase</keyword>
<comment type="caution">
    <text evidence="3">The sequence shown here is derived from an EMBL/GenBank/DDBJ whole genome shotgun (WGS) entry which is preliminary data.</text>
</comment>
<dbReference type="Pfam" id="PF02517">
    <property type="entry name" value="Rce1-like"/>
    <property type="match status" value="1"/>
</dbReference>
<feature type="transmembrane region" description="Helical" evidence="1">
    <location>
        <begin position="125"/>
        <end position="144"/>
    </location>
</feature>
<keyword evidence="3" id="KW-0645">Protease</keyword>
<feature type="transmembrane region" description="Helical" evidence="1">
    <location>
        <begin position="51"/>
        <end position="76"/>
    </location>
</feature>
<evidence type="ECO:0000313" key="3">
    <source>
        <dbReference type="EMBL" id="TRX07013.1"/>
    </source>
</evidence>
<accession>A0A553BFI4</accession>
<feature type="transmembrane region" description="Helical" evidence="1">
    <location>
        <begin position="12"/>
        <end position="30"/>
    </location>
</feature>
<feature type="transmembrane region" description="Helical" evidence="1">
    <location>
        <begin position="156"/>
        <end position="178"/>
    </location>
</feature>
<feature type="domain" description="CAAX prenyl protease 2/Lysostaphin resistance protein A-like" evidence="2">
    <location>
        <begin position="131"/>
        <end position="217"/>
    </location>
</feature>
<dbReference type="AlphaFoldDB" id="A0A553BFI4"/>
<dbReference type="EMBL" id="VJZL01000028">
    <property type="protein sequence ID" value="TRX07013.1"/>
    <property type="molecule type" value="Genomic_DNA"/>
</dbReference>
<evidence type="ECO:0000259" key="2">
    <source>
        <dbReference type="Pfam" id="PF02517"/>
    </source>
</evidence>
<organism evidence="3 4">
    <name type="scientific">Flavobacterium gawalongense</name>
    <dbReference type="NCBI Taxonomy" id="2594432"/>
    <lineage>
        <taxon>Bacteria</taxon>
        <taxon>Pseudomonadati</taxon>
        <taxon>Bacteroidota</taxon>
        <taxon>Flavobacteriia</taxon>
        <taxon>Flavobacteriales</taxon>
        <taxon>Flavobacteriaceae</taxon>
        <taxon>Flavobacterium</taxon>
    </lineage>
</organism>
<reference evidence="3 4" key="1">
    <citation type="submission" date="2019-07" db="EMBL/GenBank/DDBJ databases">
        <title>Novel species of Flavobacterium.</title>
        <authorList>
            <person name="Liu Q."/>
            <person name="Xin Y.-H."/>
        </authorList>
    </citation>
    <scope>NUCLEOTIDE SEQUENCE [LARGE SCALE GENOMIC DNA]</scope>
    <source>
        <strain evidence="3 4">GSR22</strain>
    </source>
</reference>
<keyword evidence="1" id="KW-0472">Membrane</keyword>
<evidence type="ECO:0000256" key="1">
    <source>
        <dbReference type="SAM" id="Phobius"/>
    </source>
</evidence>
<keyword evidence="1" id="KW-1133">Transmembrane helix</keyword>
<feature type="transmembrane region" description="Helical" evidence="1">
    <location>
        <begin position="88"/>
        <end position="105"/>
    </location>
</feature>
<name>A0A553BFI4_9FLAO</name>
<dbReference type="InterPro" id="IPR003675">
    <property type="entry name" value="Rce1/LyrA-like_dom"/>
</dbReference>
<dbReference type="OrthoDB" id="978156at2"/>
<evidence type="ECO:0000313" key="4">
    <source>
        <dbReference type="Proteomes" id="UP000318669"/>
    </source>
</evidence>